<evidence type="ECO:0000313" key="2">
    <source>
        <dbReference type="EMBL" id="VDD77824.1"/>
    </source>
</evidence>
<evidence type="ECO:0000313" key="3">
    <source>
        <dbReference type="Proteomes" id="UP000267029"/>
    </source>
</evidence>
<dbReference type="OrthoDB" id="18740at2759"/>
<feature type="region of interest" description="Disordered" evidence="1">
    <location>
        <begin position="913"/>
        <end position="938"/>
    </location>
</feature>
<organism evidence="2 3">
    <name type="scientific">Mesocestoides corti</name>
    <name type="common">Flatworm</name>
    <dbReference type="NCBI Taxonomy" id="53468"/>
    <lineage>
        <taxon>Eukaryota</taxon>
        <taxon>Metazoa</taxon>
        <taxon>Spiralia</taxon>
        <taxon>Lophotrochozoa</taxon>
        <taxon>Platyhelminthes</taxon>
        <taxon>Cestoda</taxon>
        <taxon>Eucestoda</taxon>
        <taxon>Cyclophyllidea</taxon>
        <taxon>Mesocestoididae</taxon>
        <taxon>Mesocestoides</taxon>
    </lineage>
</organism>
<accession>A0A3P6GUR5</accession>
<dbReference type="Proteomes" id="UP000267029">
    <property type="component" value="Unassembled WGS sequence"/>
</dbReference>
<proteinExistence type="predicted"/>
<evidence type="ECO:0000256" key="1">
    <source>
        <dbReference type="SAM" id="MobiDB-lite"/>
    </source>
</evidence>
<dbReference type="STRING" id="53468.A0A3P6GUR5"/>
<dbReference type="InterPro" id="IPR035915">
    <property type="entry name" value="Plakin_repeat_sf"/>
</dbReference>
<gene>
    <name evidence="2" type="ORF">MCOS_LOCUS3827</name>
</gene>
<reference evidence="2 3" key="1">
    <citation type="submission" date="2018-10" db="EMBL/GenBank/DDBJ databases">
        <authorList>
            <consortium name="Pathogen Informatics"/>
        </authorList>
    </citation>
    <scope>NUCLEOTIDE SEQUENCE [LARGE SCALE GENOMIC DNA]</scope>
</reference>
<dbReference type="AlphaFoldDB" id="A0A3P6GUR5"/>
<dbReference type="Gene3D" id="3.90.1290.10">
    <property type="entry name" value="Plakin repeat"/>
    <property type="match status" value="1"/>
</dbReference>
<keyword evidence="3" id="KW-1185">Reference proteome</keyword>
<sequence>MPVDTLGKKLQVMPEPLSTTMSQTAFRPANDFIVQFDGSLMAPKLPFVGRERLVTSSAQSTVECSKLRTFAQPVLFAIPSQPVAFVDSSCDPLPGKVLQDSFTQSSPSVSLSTSAAQSLGRSAKTEPEMLEKSVLICPPQMLTKYIQASLSDLKLYSTEVQSTLLFEPVSQSQSLFKQREIQADADPLAISISQTPYVEEERPFPIIAAPSTSSALIYSAPPVSATLTEDKSCEPLTMEPTFNASVQAAETAPDAAHVSVQHEPHVRSVRIQKGVGAFEGTFNIGIQHSPPEPLRTPQSPRQFKIEWGVQCKPMSMAGITQTTVQSKEGLVALSTTYTISTQTEPAPTPPVTKIEVIHRPPEKRKESETLFSFVRETTTRVSKERRAKSQGLIPYKTQVTPQLKEISASVPSMLHVDPRETIPTATTEQYSYQQQRSTSINIPRRYASRLRSPSTSGMTYDRRNRSMETVLEQFPMRRISGEMPRHSESDLYSENVYVRDVLRSRQMKLERRTQEHLRRCVQDVGFEKVSSMLRQMREEIEEEDAIYEEIQGGFFKPYFVASRRYIDATTQYAAPRYAYHYGSNLIDAGIQEGVSHVHWVPLLPGQLVHIESDESTELDDIYEWDLDQSSWRPRRNIFRWIARTNFDFGAQTDVTPAEEHHYIDRLLKSRALSAYTSDFEMQQAGLKLNYPESGSVSVVSWKPCHQAGEDHLDVDTIGRLLRVSLVGARVPSTGEVITAADAFYRGILRVVYVDDSRGTIMPLPTAITANAVIVEKLYPGGVGIALHSTSHRYPVECQELWNTSTLRRRTYKVNYIQKSDNERVDVSTALEEGLIDFTSGELVKLVDPSEASLRPDPLLESRESSLGTGEAIQMQSYLQRYSVREAIINDILDVELLAPETVILPAAALEPESFSDRDDGMSTLLSNPDSDAQSDMEV</sequence>
<dbReference type="EMBL" id="UXSR01001031">
    <property type="protein sequence ID" value="VDD77824.1"/>
    <property type="molecule type" value="Genomic_DNA"/>
</dbReference>
<protein>
    <submittedName>
        <fullName evidence="2">Uncharacterized protein</fullName>
    </submittedName>
</protein>
<name>A0A3P6GUR5_MESCO</name>